<proteinExistence type="predicted"/>
<accession>A0A7W9EPZ3</accession>
<evidence type="ECO:0000256" key="1">
    <source>
        <dbReference type="SAM" id="Phobius"/>
    </source>
</evidence>
<keyword evidence="1" id="KW-0812">Transmembrane</keyword>
<comment type="caution">
    <text evidence="2">The sequence shown here is derived from an EMBL/GenBank/DDBJ whole genome shotgun (WGS) entry which is preliminary data.</text>
</comment>
<keyword evidence="1" id="KW-0472">Membrane</keyword>
<feature type="transmembrane region" description="Helical" evidence="1">
    <location>
        <begin position="46"/>
        <end position="67"/>
    </location>
</feature>
<feature type="transmembrane region" description="Helical" evidence="1">
    <location>
        <begin position="74"/>
        <end position="92"/>
    </location>
</feature>
<gene>
    <name evidence="2" type="ORF">FHR21_001421</name>
</gene>
<name>A0A7W9EPZ3_9SPHN</name>
<organism evidence="2 3">
    <name type="scientific">Sphingopyxis panaciterrulae</name>
    <dbReference type="NCBI Taxonomy" id="462372"/>
    <lineage>
        <taxon>Bacteria</taxon>
        <taxon>Pseudomonadati</taxon>
        <taxon>Pseudomonadota</taxon>
        <taxon>Alphaproteobacteria</taxon>
        <taxon>Sphingomonadales</taxon>
        <taxon>Sphingomonadaceae</taxon>
        <taxon>Sphingopyxis</taxon>
    </lineage>
</organism>
<sequence>MIWLWLSAGAMTTAAFVHSVLGTRRLIVPLLQMREGVLGDALVRSILRFAWHATSVLMLVSAAAVAWPGTPKPLIAVIGGAWLATGLFNAAYTRGRHIAWPVLSAAGLFALIGAGS</sequence>
<keyword evidence="1" id="KW-1133">Transmembrane helix</keyword>
<keyword evidence="3" id="KW-1185">Reference proteome</keyword>
<evidence type="ECO:0000313" key="2">
    <source>
        <dbReference type="EMBL" id="MBB5706077.1"/>
    </source>
</evidence>
<feature type="transmembrane region" description="Helical" evidence="1">
    <location>
        <begin position="98"/>
        <end position="115"/>
    </location>
</feature>
<dbReference type="RefSeq" id="WP_184096683.1">
    <property type="nucleotide sequence ID" value="NZ_JACIJH010000003.1"/>
</dbReference>
<dbReference type="EMBL" id="JACIJH010000003">
    <property type="protein sequence ID" value="MBB5706077.1"/>
    <property type="molecule type" value="Genomic_DNA"/>
</dbReference>
<protein>
    <submittedName>
        <fullName evidence="2">Uncharacterized protein</fullName>
    </submittedName>
</protein>
<reference evidence="2 3" key="1">
    <citation type="submission" date="2020-08" db="EMBL/GenBank/DDBJ databases">
        <title>Genomic Encyclopedia of Type Strains, Phase IV (KMG-IV): sequencing the most valuable type-strain genomes for metagenomic binning, comparative biology and taxonomic classification.</title>
        <authorList>
            <person name="Goeker M."/>
        </authorList>
    </citation>
    <scope>NUCLEOTIDE SEQUENCE [LARGE SCALE GENOMIC DNA]</scope>
    <source>
        <strain evidence="2 3">DSM 27163</strain>
    </source>
</reference>
<dbReference type="Proteomes" id="UP000537161">
    <property type="component" value="Unassembled WGS sequence"/>
</dbReference>
<evidence type="ECO:0000313" key="3">
    <source>
        <dbReference type="Proteomes" id="UP000537161"/>
    </source>
</evidence>
<dbReference type="AlphaFoldDB" id="A0A7W9EPZ3"/>